<dbReference type="Proteomes" id="UP001597049">
    <property type="component" value="Unassembled WGS sequence"/>
</dbReference>
<name>A0ABW3GPA4_9FLAO</name>
<keyword evidence="2" id="KW-1185">Reference proteome</keyword>
<proteinExistence type="predicted"/>
<dbReference type="EMBL" id="JBHTIV010000006">
    <property type="protein sequence ID" value="MFD0932298.1"/>
    <property type="molecule type" value="Genomic_DNA"/>
</dbReference>
<comment type="caution">
    <text evidence="1">The sequence shown here is derived from an EMBL/GenBank/DDBJ whole genome shotgun (WGS) entry which is preliminary data.</text>
</comment>
<accession>A0ABW3GPA4</accession>
<reference evidence="2" key="1">
    <citation type="journal article" date="2019" name="Int. J. Syst. Evol. Microbiol.">
        <title>The Global Catalogue of Microorganisms (GCM) 10K type strain sequencing project: providing services to taxonomists for standard genome sequencing and annotation.</title>
        <authorList>
            <consortium name="The Broad Institute Genomics Platform"/>
            <consortium name="The Broad Institute Genome Sequencing Center for Infectious Disease"/>
            <person name="Wu L."/>
            <person name="Ma J."/>
        </authorList>
    </citation>
    <scope>NUCLEOTIDE SEQUENCE [LARGE SCALE GENOMIC DNA]</scope>
    <source>
        <strain evidence="2">CCUG 56752</strain>
    </source>
</reference>
<dbReference type="RefSeq" id="WP_379657622.1">
    <property type="nucleotide sequence ID" value="NZ_JBHTIV010000006.1"/>
</dbReference>
<organism evidence="1 2">
    <name type="scientific">Psychroflexus salinarum</name>
    <dbReference type="NCBI Taxonomy" id="546024"/>
    <lineage>
        <taxon>Bacteria</taxon>
        <taxon>Pseudomonadati</taxon>
        <taxon>Bacteroidota</taxon>
        <taxon>Flavobacteriia</taxon>
        <taxon>Flavobacteriales</taxon>
        <taxon>Flavobacteriaceae</taxon>
        <taxon>Psychroflexus</taxon>
    </lineage>
</organism>
<evidence type="ECO:0000313" key="2">
    <source>
        <dbReference type="Proteomes" id="UP001597049"/>
    </source>
</evidence>
<gene>
    <name evidence="1" type="ORF">ACFQ0R_06730</name>
</gene>
<protein>
    <submittedName>
        <fullName evidence="1">Phosphoribosylpyrophosphate synthetase</fullName>
    </submittedName>
</protein>
<evidence type="ECO:0000313" key="1">
    <source>
        <dbReference type="EMBL" id="MFD0932298.1"/>
    </source>
</evidence>
<sequence length="99" mass="11186">MKKKDTLSETMNALRDKGYVDDLNLLDDQIENRTKGKKYPIDDFEVDNYYRFEGISNPADSSILYAITTSDGHKGMLVDGYGKSGGQVSEKMLNKLQLK</sequence>